<dbReference type="Proteomes" id="UP000321393">
    <property type="component" value="Unassembled WGS sequence"/>
</dbReference>
<reference evidence="4 5" key="1">
    <citation type="submission" date="2019-08" db="EMBL/GenBank/DDBJ databases">
        <title>Draft genome sequences of two oriental melons (Cucumis melo L. var makuwa).</title>
        <authorList>
            <person name="Kwon S.-Y."/>
        </authorList>
    </citation>
    <scope>NUCLEOTIDE SEQUENCE [LARGE SCALE GENOMIC DNA]</scope>
    <source>
        <strain evidence="5">cv. Chang Bougi</strain>
        <strain evidence="4">cv. SW 3</strain>
        <tissue evidence="3">Leaf</tissue>
    </source>
</reference>
<organism evidence="3 5">
    <name type="scientific">Cucumis melo var. makuwa</name>
    <name type="common">Oriental melon</name>
    <dbReference type="NCBI Taxonomy" id="1194695"/>
    <lineage>
        <taxon>Eukaryota</taxon>
        <taxon>Viridiplantae</taxon>
        <taxon>Streptophyta</taxon>
        <taxon>Embryophyta</taxon>
        <taxon>Tracheophyta</taxon>
        <taxon>Spermatophyta</taxon>
        <taxon>Magnoliopsida</taxon>
        <taxon>eudicotyledons</taxon>
        <taxon>Gunneridae</taxon>
        <taxon>Pentapetalae</taxon>
        <taxon>rosids</taxon>
        <taxon>fabids</taxon>
        <taxon>Cucurbitales</taxon>
        <taxon>Cucurbitaceae</taxon>
        <taxon>Benincaseae</taxon>
        <taxon>Cucumis</taxon>
    </lineage>
</organism>
<comment type="caution">
    <text evidence="3">The sequence shown here is derived from an EMBL/GenBank/DDBJ whole genome shotgun (WGS) entry which is preliminary data.</text>
</comment>
<accession>A0A5D3BZC4</accession>
<dbReference type="PANTHER" id="PTHR34222:SF37">
    <property type="entry name" value="RETROTRANSPOSON GAG DOMAIN-CONTAINING PROTEIN"/>
    <property type="match status" value="1"/>
</dbReference>
<evidence type="ECO:0000313" key="2">
    <source>
        <dbReference type="EMBL" id="KAA0031639.1"/>
    </source>
</evidence>
<gene>
    <name evidence="3" type="ORF">E5676_scaffold409G00790</name>
    <name evidence="2" type="ORF">E6C27_scaffold139G004080</name>
</gene>
<name>A0A5D3BZC4_CUCMM</name>
<dbReference type="AlphaFoldDB" id="A0A5D3BZC4"/>
<evidence type="ECO:0000313" key="5">
    <source>
        <dbReference type="Proteomes" id="UP000321947"/>
    </source>
</evidence>
<dbReference type="Proteomes" id="UP000321947">
    <property type="component" value="Unassembled WGS sequence"/>
</dbReference>
<protein>
    <submittedName>
        <fullName evidence="3">UBN2_3 domain-containing protein</fullName>
    </submittedName>
</protein>
<evidence type="ECO:0000313" key="3">
    <source>
        <dbReference type="EMBL" id="TYK04470.1"/>
    </source>
</evidence>
<dbReference type="EMBL" id="SSTE01022915">
    <property type="protein sequence ID" value="KAA0031639.1"/>
    <property type="molecule type" value="Genomic_DNA"/>
</dbReference>
<sequence>MVSERGKYESLDTGIRQTQIEAAAAIDAIIAAAMENLLHQLQKLSAIKMDLPSESTRKQVHDCKQGTLDIASYFNKLSLLWQEMDLCRETIWDTSNDDIQCARLEVDRVYDFLAGLNPKHTKDQCWKLHGCPLRGKKRSSNDKQNLGHAYVSESASTTQPSGLTVNQNDSPSTLGAFAQSSMPLSLSFISFDGKNSWILDLGPTNHLTGSCENFVSYIFHVLDLSSGRRIGTTRHSRGLYILDDDTSDSSISGTSLLSSYFIIFEQDCQISSGILPFTIIRLQGKSVSEMSNCTLESIEPEPTPSILPDPDPHPIVLPQTTTNQVPWKTYYRRNLRKEIESPTNQLAPVQDSEPPRDQGMTNTIESCVDSKMSENDRSDVIVPEDMGENDSGDRIEVRA</sequence>
<dbReference type="PANTHER" id="PTHR34222">
    <property type="entry name" value="GAG_PRE-INTEGRS DOMAIN-CONTAINING PROTEIN"/>
    <property type="match status" value="1"/>
</dbReference>
<proteinExistence type="predicted"/>
<dbReference type="OrthoDB" id="1715294at2759"/>
<evidence type="ECO:0000256" key="1">
    <source>
        <dbReference type="SAM" id="MobiDB-lite"/>
    </source>
</evidence>
<feature type="region of interest" description="Disordered" evidence="1">
    <location>
        <begin position="338"/>
        <end position="399"/>
    </location>
</feature>
<evidence type="ECO:0000313" key="4">
    <source>
        <dbReference type="Proteomes" id="UP000321393"/>
    </source>
</evidence>
<dbReference type="EMBL" id="SSTD01014204">
    <property type="protein sequence ID" value="TYK04470.1"/>
    <property type="molecule type" value="Genomic_DNA"/>
</dbReference>